<dbReference type="EMBL" id="JH994102">
    <property type="protein sequence ID" value="ELQ73822.1"/>
    <property type="molecule type" value="Genomic_DNA"/>
</dbReference>
<organism evidence="2 3">
    <name type="scientific">Trachipleistophora hominis</name>
    <name type="common">Microsporidian parasite</name>
    <dbReference type="NCBI Taxonomy" id="72359"/>
    <lineage>
        <taxon>Eukaryota</taxon>
        <taxon>Fungi</taxon>
        <taxon>Fungi incertae sedis</taxon>
        <taxon>Microsporidia</taxon>
        <taxon>Pleistophoridae</taxon>
        <taxon>Trachipleistophora</taxon>
    </lineage>
</organism>
<sequence length="142" mass="16858">MFFFTDKLLKSPIHFIMGAKKRYKGTIKFFSYERGYGFLVPHDPEINEDGKLLFLISVFFHFSSISTQPGMVVYLLPQQICEFELVKGPRGYLAKNVTSEHKMETRGQKTNDIYYHYYHSFRKIMSKMIEDEIDKMKENKKC</sequence>
<dbReference type="OMA" id="PQQICEF"/>
<keyword evidence="3" id="KW-1185">Reference proteome</keyword>
<proteinExistence type="predicted"/>
<dbReference type="VEuPathDB" id="MicrosporidiaDB:THOM_3262"/>
<evidence type="ECO:0000313" key="3">
    <source>
        <dbReference type="Proteomes" id="UP000011185"/>
    </source>
</evidence>
<reference evidence="2 3" key="1">
    <citation type="journal article" date="2012" name="PLoS Pathog.">
        <title>The genome of the obligate intracellular parasite Trachipleistophora hominis: new insights into microsporidian genome dynamics and reductive evolution.</title>
        <authorList>
            <person name="Heinz E."/>
            <person name="Williams T.A."/>
            <person name="Nakjang S."/>
            <person name="Noel C.J."/>
            <person name="Swan D.C."/>
            <person name="Goldberg A.V."/>
            <person name="Harris S.R."/>
            <person name="Weinmaier T."/>
            <person name="Markert S."/>
            <person name="Becher D."/>
            <person name="Bernhardt J."/>
            <person name="Dagan T."/>
            <person name="Hacker C."/>
            <person name="Lucocq J.M."/>
            <person name="Schweder T."/>
            <person name="Rattei T."/>
            <person name="Hall N."/>
            <person name="Hirt R.P."/>
            <person name="Embley T.M."/>
        </authorList>
    </citation>
    <scope>NUCLEOTIDE SEQUENCE [LARGE SCALE GENOMIC DNA]</scope>
</reference>
<dbReference type="SUPFAM" id="SSF50249">
    <property type="entry name" value="Nucleic acid-binding proteins"/>
    <property type="match status" value="1"/>
</dbReference>
<name>L7JSV6_TRAHO</name>
<dbReference type="HOGENOM" id="CLU_150840_0_0_1"/>
<dbReference type="PROSITE" id="PS51857">
    <property type="entry name" value="CSD_2"/>
    <property type="match status" value="1"/>
</dbReference>
<dbReference type="Pfam" id="PF00313">
    <property type="entry name" value="CSD"/>
    <property type="match status" value="1"/>
</dbReference>
<dbReference type="OrthoDB" id="422005at2759"/>
<dbReference type="InParanoid" id="L7JSV6"/>
<dbReference type="InterPro" id="IPR002059">
    <property type="entry name" value="CSP_DNA-bd"/>
</dbReference>
<dbReference type="Gene3D" id="2.40.50.140">
    <property type="entry name" value="Nucleic acid-binding proteins"/>
    <property type="match status" value="1"/>
</dbReference>
<dbReference type="STRING" id="72359.L7JSV6"/>
<accession>L7JSV6</accession>
<dbReference type="AlphaFoldDB" id="L7JSV6"/>
<dbReference type="InterPro" id="IPR012340">
    <property type="entry name" value="NA-bd_OB-fold"/>
</dbReference>
<feature type="domain" description="CSD" evidence="1">
    <location>
        <begin position="22"/>
        <end position="99"/>
    </location>
</feature>
<evidence type="ECO:0000259" key="1">
    <source>
        <dbReference type="PROSITE" id="PS51857"/>
    </source>
</evidence>
<protein>
    <submittedName>
        <fullName evidence="2">Putative Nucleic acid-binding, OB-fold, Cold-shock protein</fullName>
    </submittedName>
</protein>
<dbReference type="Proteomes" id="UP000011185">
    <property type="component" value="Unassembled WGS sequence"/>
</dbReference>
<gene>
    <name evidence="2" type="ORF">THOM_3262</name>
</gene>
<dbReference type="GO" id="GO:0003676">
    <property type="term" value="F:nucleic acid binding"/>
    <property type="evidence" value="ECO:0007669"/>
    <property type="project" value="InterPro"/>
</dbReference>
<evidence type="ECO:0000313" key="2">
    <source>
        <dbReference type="EMBL" id="ELQ73822.1"/>
    </source>
</evidence>